<feature type="domain" description="UvrD-like helicase C-terminal" evidence="1">
    <location>
        <begin position="361"/>
        <end position="413"/>
    </location>
</feature>
<dbReference type="PANTHER" id="PTHR47642">
    <property type="entry name" value="ATP-DEPENDENT DNA HELICASE"/>
    <property type="match status" value="1"/>
</dbReference>
<dbReference type="InterPro" id="IPR027785">
    <property type="entry name" value="UvrD-like_helicase_C"/>
</dbReference>
<sequence>MSIVLNNEQELAKNELLEFILTPSELKQDSIIVLSGAAGTGKTTLLKSVIDNYKAIKELNKIINMPTTQIRWEFTTMTHKAARVLSQVIKLPVNTLHHELRIRPLKHGYYFCGYDLYLEPSMDKKIIVVDEASYIDSEVLNYICELVSKEPKLQFILIGDPYQLPPVGMDHAPVFNAGFKTVHLEQSVRQSNAPHLAQTVNTLRQAATQGKLHTIKADNKEVLYLDKKTWDKQIISTLNQGIFAKVIQYTNHQVQASNKKINRQLTGNREIEVGDTMVICRKLLDGCIVPLDSEVTVVSIYRYHPNGTSELQLPYYDLRLEDNSGTMHQRLVIQDYKAYTELAAQYKTPRSGPPYIWHLIHAYACTVHKSQGSTYDEVFINLNSYRSVYKNNPAMALKLLYVAVSRARNKVYFTGDIG</sequence>
<evidence type="ECO:0000259" key="1">
    <source>
        <dbReference type="Pfam" id="PF13538"/>
    </source>
</evidence>
<reference evidence="2 3" key="1">
    <citation type="submission" date="2018-12" db="EMBL/GenBank/DDBJ databases">
        <title>Persistence of Moraxella catarrhalis in Chronic Obstructive Pulmonary Disease and Regulation of the Hag/MID Adhesin.</title>
        <authorList>
            <person name="Murphy T."/>
            <person name="Zhao X."/>
            <person name="Vyas G."/>
            <person name="Aluvathingal J."/>
            <person name="Nadendla S."/>
            <person name="Tallon L."/>
            <person name="Tettelin H."/>
        </authorList>
    </citation>
    <scope>NUCLEOTIDE SEQUENCE [LARGE SCALE GENOMIC DNA]</scope>
    <source>
        <strain evidence="2 3">46P58B1</strain>
    </source>
</reference>
<accession>A0A3Q9GCA1</accession>
<organism evidence="2 3">
    <name type="scientific">Moraxella catarrhalis</name>
    <name type="common">Branhamella catarrhalis</name>
    <dbReference type="NCBI Taxonomy" id="480"/>
    <lineage>
        <taxon>Bacteria</taxon>
        <taxon>Pseudomonadati</taxon>
        <taxon>Pseudomonadota</taxon>
        <taxon>Gammaproteobacteria</taxon>
        <taxon>Moraxellales</taxon>
        <taxon>Moraxellaceae</taxon>
        <taxon>Moraxella</taxon>
    </lineage>
</organism>
<dbReference type="Pfam" id="PF13538">
    <property type="entry name" value="UvrD_C_2"/>
    <property type="match status" value="1"/>
</dbReference>
<dbReference type="AlphaFoldDB" id="A0A3Q9GCA1"/>
<protein>
    <submittedName>
        <fullName evidence="2">AAA domain protein</fullName>
    </submittedName>
</protein>
<dbReference type="CDD" id="cd17933">
    <property type="entry name" value="DEXSc_RecD-like"/>
    <property type="match status" value="1"/>
</dbReference>
<dbReference type="Proteomes" id="UP000280228">
    <property type="component" value="Chromosome"/>
</dbReference>
<evidence type="ECO:0000313" key="3">
    <source>
        <dbReference type="Proteomes" id="UP000280228"/>
    </source>
</evidence>
<dbReference type="InterPro" id="IPR051055">
    <property type="entry name" value="PIF1_helicase"/>
</dbReference>
<dbReference type="InterPro" id="IPR027417">
    <property type="entry name" value="P-loop_NTPase"/>
</dbReference>
<dbReference type="CDD" id="cd18809">
    <property type="entry name" value="SF1_C_RecD"/>
    <property type="match status" value="1"/>
</dbReference>
<dbReference type="Gene3D" id="3.40.50.300">
    <property type="entry name" value="P-loop containing nucleotide triphosphate hydrolases"/>
    <property type="match status" value="2"/>
</dbReference>
<dbReference type="Pfam" id="PF13604">
    <property type="entry name" value="AAA_30"/>
    <property type="match status" value="1"/>
</dbReference>
<dbReference type="SUPFAM" id="SSF52540">
    <property type="entry name" value="P-loop containing nucleoside triphosphate hydrolases"/>
    <property type="match status" value="1"/>
</dbReference>
<proteinExistence type="predicted"/>
<dbReference type="EMBL" id="CP034662">
    <property type="protein sequence ID" value="AZQ93920.1"/>
    <property type="molecule type" value="Genomic_DNA"/>
</dbReference>
<dbReference type="RefSeq" id="WP_126671050.1">
    <property type="nucleotide sequence ID" value="NZ_CP034662.1"/>
</dbReference>
<name>A0A3Q9GCA1_MORCA</name>
<evidence type="ECO:0000313" key="2">
    <source>
        <dbReference type="EMBL" id="AZQ93920.1"/>
    </source>
</evidence>
<gene>
    <name evidence="2" type="ORF">EJK53_0879</name>
</gene>